<accession>A0A381Z7Q8</accession>
<feature type="non-terminal residue" evidence="2">
    <location>
        <position position="79"/>
    </location>
</feature>
<feature type="region of interest" description="Disordered" evidence="1">
    <location>
        <begin position="56"/>
        <end position="79"/>
    </location>
</feature>
<name>A0A381Z7Q8_9ZZZZ</name>
<sequence length="79" mass="8383">MAVFQQDDGAAADIVVNNAVAWHDWTTVLEQDEADYDSQFRSSVLHNVLMAIGGPESASCDPRSAGRSSIEGSRASTGI</sequence>
<evidence type="ECO:0000313" key="2">
    <source>
        <dbReference type="EMBL" id="SVA84981.1"/>
    </source>
</evidence>
<gene>
    <name evidence="2" type="ORF">METZ01_LOCUS137835</name>
</gene>
<dbReference type="EMBL" id="UINC01020182">
    <property type="protein sequence ID" value="SVA84981.1"/>
    <property type="molecule type" value="Genomic_DNA"/>
</dbReference>
<proteinExistence type="predicted"/>
<feature type="compositionally biased region" description="Polar residues" evidence="1">
    <location>
        <begin position="66"/>
        <end position="79"/>
    </location>
</feature>
<reference evidence="2" key="1">
    <citation type="submission" date="2018-05" db="EMBL/GenBank/DDBJ databases">
        <authorList>
            <person name="Lanie J.A."/>
            <person name="Ng W.-L."/>
            <person name="Kazmierczak K.M."/>
            <person name="Andrzejewski T.M."/>
            <person name="Davidsen T.M."/>
            <person name="Wayne K.J."/>
            <person name="Tettelin H."/>
            <person name="Glass J.I."/>
            <person name="Rusch D."/>
            <person name="Podicherti R."/>
            <person name="Tsui H.-C.T."/>
            <person name="Winkler M.E."/>
        </authorList>
    </citation>
    <scope>NUCLEOTIDE SEQUENCE</scope>
</reference>
<dbReference type="AlphaFoldDB" id="A0A381Z7Q8"/>
<organism evidence="2">
    <name type="scientific">marine metagenome</name>
    <dbReference type="NCBI Taxonomy" id="408172"/>
    <lineage>
        <taxon>unclassified sequences</taxon>
        <taxon>metagenomes</taxon>
        <taxon>ecological metagenomes</taxon>
    </lineage>
</organism>
<protein>
    <submittedName>
        <fullName evidence="2">Uncharacterized protein</fullName>
    </submittedName>
</protein>
<evidence type="ECO:0000256" key="1">
    <source>
        <dbReference type="SAM" id="MobiDB-lite"/>
    </source>
</evidence>